<organism evidence="1 2">
    <name type="scientific">Heyndrickxia vini</name>
    <dbReference type="NCBI Taxonomy" id="1476025"/>
    <lineage>
        <taxon>Bacteria</taxon>
        <taxon>Bacillati</taxon>
        <taxon>Bacillota</taxon>
        <taxon>Bacilli</taxon>
        <taxon>Bacillales</taxon>
        <taxon>Bacillaceae</taxon>
        <taxon>Heyndrickxia</taxon>
    </lineage>
</organism>
<protein>
    <submittedName>
        <fullName evidence="1">Uncharacterized protein</fullName>
    </submittedName>
</protein>
<accession>A0ABX7E748</accession>
<evidence type="ECO:0000313" key="2">
    <source>
        <dbReference type="Proteomes" id="UP000595691"/>
    </source>
</evidence>
<proteinExistence type="predicted"/>
<dbReference type="Proteomes" id="UP000595691">
    <property type="component" value="Chromosome"/>
</dbReference>
<keyword evidence="2" id="KW-1185">Reference proteome</keyword>
<evidence type="ECO:0000313" key="1">
    <source>
        <dbReference type="EMBL" id="QQZ11119.1"/>
    </source>
</evidence>
<reference evidence="1 2" key="1">
    <citation type="submission" date="2020-11" db="EMBL/GenBank/DDBJ databases">
        <title>Taxonomic evaluation of the Bacillus sporothermodurans group of bacteria based on whole genome sequences.</title>
        <authorList>
            <person name="Fiedler G."/>
            <person name="Herbstmann A.-D."/>
            <person name="Doll E."/>
            <person name="Wenning M."/>
            <person name="Brinks E."/>
            <person name="Kabisch J."/>
            <person name="Breitenwieser F."/>
            <person name="Lappann M."/>
            <person name="Boehnlein C."/>
            <person name="Franz C."/>
        </authorList>
    </citation>
    <scope>NUCLEOTIDE SEQUENCE [LARGE SCALE GENOMIC DNA]</scope>
    <source>
        <strain evidence="1 2">JCM 19841</strain>
    </source>
</reference>
<sequence>MNDSKLLENYLSIWNNRSYHFNTHTAKEKLKELIIIELQDEQTHPRTRKTKEIKFYFAIKRLLNSSLTDSEKVALIQYYSEVMEEISHW</sequence>
<name>A0ABX7E748_9BACI</name>
<dbReference type="RefSeq" id="WP_202780391.1">
    <property type="nucleotide sequence ID" value="NZ_CP065425.1"/>
</dbReference>
<gene>
    <name evidence="1" type="ORF">I5776_09625</name>
</gene>
<dbReference type="EMBL" id="CP065425">
    <property type="protein sequence ID" value="QQZ11119.1"/>
    <property type="molecule type" value="Genomic_DNA"/>
</dbReference>